<name>A0A364NRJ7_9GAMM</name>
<evidence type="ECO:0000256" key="8">
    <source>
        <dbReference type="ARBA" id="ARBA00022741"/>
    </source>
</evidence>
<evidence type="ECO:0000259" key="16">
    <source>
        <dbReference type="PROSITE" id="PS50885"/>
    </source>
</evidence>
<dbReference type="FunFam" id="1.10.287.130:FF:000001">
    <property type="entry name" value="Two-component sensor histidine kinase"/>
    <property type="match status" value="1"/>
</dbReference>
<evidence type="ECO:0000256" key="10">
    <source>
        <dbReference type="ARBA" id="ARBA00022840"/>
    </source>
</evidence>
<dbReference type="PROSITE" id="PS50109">
    <property type="entry name" value="HIS_KIN"/>
    <property type="match status" value="1"/>
</dbReference>
<dbReference type="Pfam" id="PF00512">
    <property type="entry name" value="HisKA"/>
    <property type="match status" value="1"/>
</dbReference>
<dbReference type="Gene3D" id="6.10.340.10">
    <property type="match status" value="1"/>
</dbReference>
<keyword evidence="5" id="KW-0597">Phosphoprotein</keyword>
<keyword evidence="18" id="KW-1185">Reference proteome</keyword>
<dbReference type="SUPFAM" id="SSF55874">
    <property type="entry name" value="ATPase domain of HSP90 chaperone/DNA topoisomerase II/histidine kinase"/>
    <property type="match status" value="1"/>
</dbReference>
<evidence type="ECO:0000256" key="5">
    <source>
        <dbReference type="ARBA" id="ARBA00022553"/>
    </source>
</evidence>
<keyword evidence="9 14" id="KW-0418">Kinase</keyword>
<comment type="caution">
    <text evidence="17">The sequence shown here is derived from an EMBL/GenBank/DDBJ whole genome shotgun (WGS) entry which is preliminary data.</text>
</comment>
<dbReference type="PROSITE" id="PS50885">
    <property type="entry name" value="HAMP"/>
    <property type="match status" value="1"/>
</dbReference>
<dbReference type="Proteomes" id="UP000250744">
    <property type="component" value="Unassembled WGS sequence"/>
</dbReference>
<dbReference type="Pfam" id="PF02518">
    <property type="entry name" value="HATPase_c"/>
    <property type="match status" value="1"/>
</dbReference>
<evidence type="ECO:0000256" key="6">
    <source>
        <dbReference type="ARBA" id="ARBA00022679"/>
    </source>
</evidence>
<evidence type="ECO:0000256" key="1">
    <source>
        <dbReference type="ARBA" id="ARBA00000085"/>
    </source>
</evidence>
<dbReference type="PANTHER" id="PTHR45436:SF15">
    <property type="entry name" value="SENSOR HISTIDINE KINASE CUSS"/>
    <property type="match status" value="1"/>
</dbReference>
<evidence type="ECO:0000256" key="13">
    <source>
        <dbReference type="ARBA" id="ARBA00023136"/>
    </source>
</evidence>
<dbReference type="GO" id="GO:0005886">
    <property type="term" value="C:plasma membrane"/>
    <property type="evidence" value="ECO:0007669"/>
    <property type="project" value="UniProtKB-SubCell"/>
</dbReference>
<dbReference type="SMART" id="SM00387">
    <property type="entry name" value="HATPase_c"/>
    <property type="match status" value="1"/>
</dbReference>
<feature type="domain" description="Histidine kinase" evidence="15">
    <location>
        <begin position="248"/>
        <end position="463"/>
    </location>
</feature>
<dbReference type="InterPro" id="IPR048590">
    <property type="entry name" value="CusS-like_sensor"/>
</dbReference>
<feature type="domain" description="HAMP" evidence="16">
    <location>
        <begin position="187"/>
        <end position="240"/>
    </location>
</feature>
<dbReference type="EC" id="2.7.13.3" evidence="14"/>
<dbReference type="Pfam" id="PF21085">
    <property type="entry name" value="CusS"/>
    <property type="match status" value="1"/>
</dbReference>
<evidence type="ECO:0000256" key="2">
    <source>
        <dbReference type="ARBA" id="ARBA00004429"/>
    </source>
</evidence>
<evidence type="ECO:0000256" key="14">
    <source>
        <dbReference type="RuleBase" id="RU364088"/>
    </source>
</evidence>
<dbReference type="CDD" id="cd06225">
    <property type="entry name" value="HAMP"/>
    <property type="match status" value="1"/>
</dbReference>
<sequence>MKLKGSLTARIASLFAAMAGGLLIIAGVVFDRAVSLHFDELDLHDLSAKFTILETLLSVTTSDQALSDLPNQIDNVLSGYDSIVICIETPARESQYLMCDPRLQQMKDRLVDAGNNALKWKDMSGGTFIGQGMPMFVPLFDSTQAEVFIALDISHHVHFLKSMRFHLGIGILVAIACAAILGWFAAKKGLEPMRRVVSAASMLSAKSLGQRLSLEDAPSEMQALVKAFNGMLERLETSFLRLNEFSADIAHELRSPVSNLMTATQVAVSRARSADEYREVLHSNLEEFERLARMISDMLFLAKADNNMLPKGSEQVALETEVLALFDFYEALADEKSLSMQLTGQGAVIGDPLMLRRALSNLLSNAIRHTDPENTIEVFIQESRDNKSIELSISNPGDAIPADQIPLVFERFYRVDPSRSRKGDGSGLGLSITRSIIEAHGGEISLSSNSNRTSFIIVLPIYS</sequence>
<organism evidence="17 18">
    <name type="scientific">Nitrincola tibetensis</name>
    <dbReference type="NCBI Taxonomy" id="2219697"/>
    <lineage>
        <taxon>Bacteria</taxon>
        <taxon>Pseudomonadati</taxon>
        <taxon>Pseudomonadota</taxon>
        <taxon>Gammaproteobacteria</taxon>
        <taxon>Oceanospirillales</taxon>
        <taxon>Oceanospirillaceae</taxon>
        <taxon>Nitrincola</taxon>
    </lineage>
</organism>
<dbReference type="EMBL" id="QKRX01000001">
    <property type="protein sequence ID" value="RAU19652.1"/>
    <property type="molecule type" value="Genomic_DNA"/>
</dbReference>
<protein>
    <recommendedName>
        <fullName evidence="14">Sensor protein</fullName>
        <ecNumber evidence="14">2.7.13.3</ecNumber>
    </recommendedName>
</protein>
<dbReference type="InterPro" id="IPR003594">
    <property type="entry name" value="HATPase_dom"/>
</dbReference>
<dbReference type="Pfam" id="PF00672">
    <property type="entry name" value="HAMP"/>
    <property type="match status" value="1"/>
</dbReference>
<keyword evidence="4 14" id="KW-0997">Cell inner membrane</keyword>
<keyword evidence="11 14" id="KW-1133">Transmembrane helix</keyword>
<evidence type="ECO:0000259" key="15">
    <source>
        <dbReference type="PROSITE" id="PS50109"/>
    </source>
</evidence>
<evidence type="ECO:0000256" key="7">
    <source>
        <dbReference type="ARBA" id="ARBA00022692"/>
    </source>
</evidence>
<comment type="catalytic activity">
    <reaction evidence="1 14">
        <text>ATP + protein L-histidine = ADP + protein N-phospho-L-histidine.</text>
        <dbReference type="EC" id="2.7.13.3"/>
    </reaction>
</comment>
<dbReference type="InterPro" id="IPR036890">
    <property type="entry name" value="HATPase_C_sf"/>
</dbReference>
<feature type="transmembrane region" description="Helical" evidence="14">
    <location>
        <begin position="165"/>
        <end position="186"/>
    </location>
</feature>
<dbReference type="OrthoDB" id="9809766at2"/>
<dbReference type="InterPro" id="IPR036097">
    <property type="entry name" value="HisK_dim/P_sf"/>
</dbReference>
<evidence type="ECO:0000256" key="11">
    <source>
        <dbReference type="ARBA" id="ARBA00022989"/>
    </source>
</evidence>
<evidence type="ECO:0000256" key="12">
    <source>
        <dbReference type="ARBA" id="ARBA00023012"/>
    </source>
</evidence>
<dbReference type="SMART" id="SM00388">
    <property type="entry name" value="HisKA"/>
    <property type="match status" value="1"/>
</dbReference>
<dbReference type="InterPro" id="IPR050428">
    <property type="entry name" value="TCS_sensor_his_kinase"/>
</dbReference>
<dbReference type="InterPro" id="IPR004358">
    <property type="entry name" value="Sig_transdc_His_kin-like_C"/>
</dbReference>
<evidence type="ECO:0000256" key="9">
    <source>
        <dbReference type="ARBA" id="ARBA00022777"/>
    </source>
</evidence>
<dbReference type="PANTHER" id="PTHR45436">
    <property type="entry name" value="SENSOR HISTIDINE KINASE YKOH"/>
    <property type="match status" value="1"/>
</dbReference>
<dbReference type="SMART" id="SM00304">
    <property type="entry name" value="HAMP"/>
    <property type="match status" value="1"/>
</dbReference>
<dbReference type="CDD" id="cd00075">
    <property type="entry name" value="HATPase"/>
    <property type="match status" value="1"/>
</dbReference>
<dbReference type="Gene3D" id="3.30.565.10">
    <property type="entry name" value="Histidine kinase-like ATPase, C-terminal domain"/>
    <property type="match status" value="1"/>
</dbReference>
<dbReference type="FunFam" id="3.30.565.10:FF:000006">
    <property type="entry name" value="Sensor histidine kinase WalK"/>
    <property type="match status" value="1"/>
</dbReference>
<feature type="transmembrane region" description="Helical" evidence="14">
    <location>
        <begin position="12"/>
        <end position="30"/>
    </location>
</feature>
<keyword evidence="12 14" id="KW-0902">Two-component regulatory system</keyword>
<dbReference type="SUPFAM" id="SSF47384">
    <property type="entry name" value="Homodimeric domain of signal transducing histidine kinase"/>
    <property type="match status" value="1"/>
</dbReference>
<comment type="function">
    <text evidence="14">Member of a two-component regulatory system.</text>
</comment>
<dbReference type="AlphaFoldDB" id="A0A364NRJ7"/>
<dbReference type="PRINTS" id="PR00344">
    <property type="entry name" value="BCTRLSENSOR"/>
</dbReference>
<reference evidence="17 18" key="1">
    <citation type="submission" date="2018-06" db="EMBL/GenBank/DDBJ databases">
        <title>Nitrincola tibetense sp. nov., isolated from Lake XuguoCo on Tibetan Plateau.</title>
        <authorList>
            <person name="Xing P."/>
        </authorList>
    </citation>
    <scope>NUCLEOTIDE SEQUENCE [LARGE SCALE GENOMIC DNA]</scope>
    <source>
        <strain evidence="18">xg18</strain>
    </source>
</reference>
<gene>
    <name evidence="17" type="ORF">DN062_00785</name>
</gene>
<keyword evidence="10 14" id="KW-0067">ATP-binding</keyword>
<dbReference type="InterPro" id="IPR006290">
    <property type="entry name" value="CztS_silS_copS"/>
</dbReference>
<dbReference type="Gene3D" id="1.10.287.130">
    <property type="match status" value="1"/>
</dbReference>
<evidence type="ECO:0000313" key="17">
    <source>
        <dbReference type="EMBL" id="RAU19652.1"/>
    </source>
</evidence>
<dbReference type="InterPro" id="IPR003660">
    <property type="entry name" value="HAMP_dom"/>
</dbReference>
<dbReference type="GO" id="GO:0005524">
    <property type="term" value="F:ATP binding"/>
    <property type="evidence" value="ECO:0007669"/>
    <property type="project" value="UniProtKB-KW"/>
</dbReference>
<dbReference type="InterPro" id="IPR003661">
    <property type="entry name" value="HisK_dim/P_dom"/>
</dbReference>
<evidence type="ECO:0000256" key="3">
    <source>
        <dbReference type="ARBA" id="ARBA00022475"/>
    </source>
</evidence>
<comment type="subcellular location">
    <subcellularLocation>
        <location evidence="2">Cell inner membrane</location>
        <topology evidence="2">Multi-pass membrane protein</topology>
    </subcellularLocation>
</comment>
<dbReference type="RefSeq" id="WP_112156646.1">
    <property type="nucleotide sequence ID" value="NZ_QKRX01000001.1"/>
</dbReference>
<keyword evidence="6 14" id="KW-0808">Transferase</keyword>
<keyword evidence="8 14" id="KW-0547">Nucleotide-binding</keyword>
<keyword evidence="7 14" id="KW-0812">Transmembrane</keyword>
<keyword evidence="13 14" id="KW-0472">Membrane</keyword>
<dbReference type="GO" id="GO:0000155">
    <property type="term" value="F:phosphorelay sensor kinase activity"/>
    <property type="evidence" value="ECO:0007669"/>
    <property type="project" value="InterPro"/>
</dbReference>
<dbReference type="CDD" id="cd00082">
    <property type="entry name" value="HisKA"/>
    <property type="match status" value="1"/>
</dbReference>
<evidence type="ECO:0000256" key="4">
    <source>
        <dbReference type="ARBA" id="ARBA00022519"/>
    </source>
</evidence>
<evidence type="ECO:0000313" key="18">
    <source>
        <dbReference type="Proteomes" id="UP000250744"/>
    </source>
</evidence>
<dbReference type="InterPro" id="IPR005467">
    <property type="entry name" value="His_kinase_dom"/>
</dbReference>
<keyword evidence="3 14" id="KW-1003">Cell membrane</keyword>
<proteinExistence type="predicted"/>
<accession>A0A364NRJ7</accession>
<dbReference type="NCBIfam" id="TIGR01386">
    <property type="entry name" value="cztS_silS_copS"/>
    <property type="match status" value="1"/>
</dbReference>